<name>A0A0B7C5A6_9EUPU</name>
<feature type="non-terminal residue" evidence="1">
    <location>
        <position position="1"/>
    </location>
</feature>
<evidence type="ECO:0000313" key="1">
    <source>
        <dbReference type="EMBL" id="CEL00357.1"/>
    </source>
</evidence>
<reference evidence="1" key="1">
    <citation type="submission" date="2014-12" db="EMBL/GenBank/DDBJ databases">
        <title>Insight into the proteome of Arion vulgaris.</title>
        <authorList>
            <person name="Aradska J."/>
            <person name="Bulat T."/>
            <person name="Smidak R."/>
            <person name="Sarate P."/>
            <person name="Gangsoo J."/>
            <person name="Sialana F."/>
            <person name="Bilban M."/>
            <person name="Lubec G."/>
        </authorList>
    </citation>
    <scope>NUCLEOTIDE SEQUENCE</scope>
    <source>
        <tissue evidence="1">Skin</tissue>
    </source>
</reference>
<accession>A0A0B7C5A6</accession>
<dbReference type="AlphaFoldDB" id="A0A0B7C5A6"/>
<dbReference type="EMBL" id="HACG01053486">
    <property type="protein sequence ID" value="CEL00357.1"/>
    <property type="molecule type" value="Transcribed_RNA"/>
</dbReference>
<proteinExistence type="predicted"/>
<sequence>PVKQLALITAVKSMITCNALVVNLCTLGGEGKEEEEEKECTAGPISRTTFVTSGVRVSRVSVGERLH</sequence>
<organism evidence="1">
    <name type="scientific">Arion vulgaris</name>
    <dbReference type="NCBI Taxonomy" id="1028688"/>
    <lineage>
        <taxon>Eukaryota</taxon>
        <taxon>Metazoa</taxon>
        <taxon>Spiralia</taxon>
        <taxon>Lophotrochozoa</taxon>
        <taxon>Mollusca</taxon>
        <taxon>Gastropoda</taxon>
        <taxon>Heterobranchia</taxon>
        <taxon>Euthyneura</taxon>
        <taxon>Panpulmonata</taxon>
        <taxon>Eupulmonata</taxon>
        <taxon>Stylommatophora</taxon>
        <taxon>Helicina</taxon>
        <taxon>Arionoidea</taxon>
        <taxon>Arionidae</taxon>
        <taxon>Arion</taxon>
    </lineage>
</organism>
<feature type="non-terminal residue" evidence="1">
    <location>
        <position position="67"/>
    </location>
</feature>
<gene>
    <name evidence="1" type="primary">ORF223509</name>
</gene>
<protein>
    <submittedName>
        <fullName evidence="1">Uncharacterized protein</fullName>
    </submittedName>
</protein>